<comment type="similarity">
    <text evidence="2">Belongs to the peptidase S10 family.</text>
</comment>
<dbReference type="PANTHER" id="PTHR11802">
    <property type="entry name" value="SERINE PROTEASE FAMILY S10 SERINE CARBOXYPEPTIDASE"/>
    <property type="match status" value="1"/>
</dbReference>
<dbReference type="GO" id="GO:0005773">
    <property type="term" value="C:vacuole"/>
    <property type="evidence" value="ECO:0007669"/>
    <property type="project" value="TreeGrafter"/>
</dbReference>
<keyword evidence="3" id="KW-0964">Secreted</keyword>
<dbReference type="EMBL" id="OOIL02000230">
    <property type="protein sequence ID" value="VFQ62361.1"/>
    <property type="molecule type" value="Genomic_DNA"/>
</dbReference>
<keyword evidence="6 10" id="KW-0732">Signal</keyword>
<evidence type="ECO:0000256" key="3">
    <source>
        <dbReference type="ARBA" id="ARBA00022525"/>
    </source>
</evidence>
<dbReference type="FunFam" id="3.40.50.11320:FF:000002">
    <property type="entry name" value="Carboxypeptidase"/>
    <property type="match status" value="1"/>
</dbReference>
<evidence type="ECO:0000256" key="2">
    <source>
        <dbReference type="ARBA" id="ARBA00009431"/>
    </source>
</evidence>
<evidence type="ECO:0008006" key="13">
    <source>
        <dbReference type="Google" id="ProtNLM"/>
    </source>
</evidence>
<dbReference type="PRINTS" id="PR00724">
    <property type="entry name" value="CRBOXYPTASEC"/>
</dbReference>
<evidence type="ECO:0000256" key="4">
    <source>
        <dbReference type="ARBA" id="ARBA00022645"/>
    </source>
</evidence>
<dbReference type="GO" id="GO:0005576">
    <property type="term" value="C:extracellular region"/>
    <property type="evidence" value="ECO:0007669"/>
    <property type="project" value="UniProtKB-SubCell"/>
</dbReference>
<feature type="signal peptide" evidence="10">
    <location>
        <begin position="1"/>
        <end position="26"/>
    </location>
</feature>
<keyword evidence="5" id="KW-0645">Protease</keyword>
<gene>
    <name evidence="11" type="ORF">CCAM_LOCUS4137</name>
</gene>
<dbReference type="Proteomes" id="UP000595140">
    <property type="component" value="Unassembled WGS sequence"/>
</dbReference>
<evidence type="ECO:0000256" key="5">
    <source>
        <dbReference type="ARBA" id="ARBA00022670"/>
    </source>
</evidence>
<dbReference type="Gene3D" id="3.40.50.11320">
    <property type="match status" value="1"/>
</dbReference>
<dbReference type="GO" id="GO:0004185">
    <property type="term" value="F:serine-type carboxypeptidase activity"/>
    <property type="evidence" value="ECO:0007669"/>
    <property type="project" value="InterPro"/>
</dbReference>
<evidence type="ECO:0000256" key="10">
    <source>
        <dbReference type="SAM" id="SignalP"/>
    </source>
</evidence>
<feature type="chain" id="PRO_5019739616" description="Carboxypeptidase" evidence="10">
    <location>
        <begin position="27"/>
        <end position="518"/>
    </location>
</feature>
<dbReference type="AlphaFoldDB" id="A0A484K8Q1"/>
<dbReference type="Gene3D" id="6.10.250.940">
    <property type="match status" value="1"/>
</dbReference>
<evidence type="ECO:0000313" key="11">
    <source>
        <dbReference type="EMBL" id="VFQ62361.1"/>
    </source>
</evidence>
<proteinExistence type="inferred from homology"/>
<keyword evidence="12" id="KW-1185">Reference proteome</keyword>
<protein>
    <recommendedName>
        <fullName evidence="13">Carboxypeptidase</fullName>
    </recommendedName>
</protein>
<dbReference type="InterPro" id="IPR001563">
    <property type="entry name" value="Peptidase_S10"/>
</dbReference>
<dbReference type="FunFam" id="3.40.50.1820:FF:000030">
    <property type="entry name" value="Carboxypeptidase"/>
    <property type="match status" value="1"/>
</dbReference>
<dbReference type="Gene3D" id="3.40.50.1820">
    <property type="entry name" value="alpha/beta hydrolase"/>
    <property type="match status" value="1"/>
</dbReference>
<dbReference type="SUPFAM" id="SSF53474">
    <property type="entry name" value="alpha/beta-Hydrolases"/>
    <property type="match status" value="1"/>
</dbReference>
<name>A0A484K8Q1_9ASTE</name>
<keyword evidence="7" id="KW-0378">Hydrolase</keyword>
<evidence type="ECO:0000256" key="1">
    <source>
        <dbReference type="ARBA" id="ARBA00004613"/>
    </source>
</evidence>
<accession>A0A484K8Q1</accession>
<evidence type="ECO:0000256" key="8">
    <source>
        <dbReference type="ARBA" id="ARBA00023157"/>
    </source>
</evidence>
<dbReference type="OrthoDB" id="443318at2759"/>
<evidence type="ECO:0000256" key="6">
    <source>
        <dbReference type="ARBA" id="ARBA00022729"/>
    </source>
</evidence>
<evidence type="ECO:0000256" key="7">
    <source>
        <dbReference type="ARBA" id="ARBA00022801"/>
    </source>
</evidence>
<keyword evidence="4" id="KW-0121">Carboxypeptidase</keyword>
<dbReference type="Pfam" id="PF00450">
    <property type="entry name" value="Peptidase_S10"/>
    <property type="match status" value="1"/>
</dbReference>
<sequence>MNLVGICLNSSLLLFLLISLQQWVFPIIPCRATTTGQAQRLHSFITSNFISPNSNNNINLPLSEEWPELHQEDVARDFLSSSSSSSSSSVYVGQQERLRKADKIVSLPDQPPGVDFDQYSGYVTVDPKAGRSLFYYFVESPHNSSSKPLILWLTGGPGCSSLGNGALLEVGPFKVKSDGKTLYKNEYAWNKVANILFLDSPAGVGYSYSNATSDYNNTGDKGTAKDAHTFLVNWLQRFPHYKTRDFYIVGESFGGHFVPQLAYTILAHNTISKHTPINLKGIAIGNGLLDNDLALKGNMEYLWAHAMISDETHAGINKYCDFARSNYPATCSKYTLLSLLEGGPVSIVYIHNSYCNPNATKPKPPGSVYDECAGLYVQAYLNRKNVQKAFHAVRTNWTTCSTKVGLKNWKDAPRTMVPLLKQLIAKKLNIWLYSGDADALISVTSTRLVINSMKLPVVTPWRPWLSKGGQEVGGYVEEYKGLTLVTIRNAGHAPSIYQPERAFTMVTSFLQGKLPPST</sequence>
<reference evidence="11 12" key="1">
    <citation type="submission" date="2018-04" db="EMBL/GenBank/DDBJ databases">
        <authorList>
            <person name="Vogel A."/>
        </authorList>
    </citation>
    <scope>NUCLEOTIDE SEQUENCE [LARGE SCALE GENOMIC DNA]</scope>
</reference>
<organism evidence="11 12">
    <name type="scientific">Cuscuta campestris</name>
    <dbReference type="NCBI Taxonomy" id="132261"/>
    <lineage>
        <taxon>Eukaryota</taxon>
        <taxon>Viridiplantae</taxon>
        <taxon>Streptophyta</taxon>
        <taxon>Embryophyta</taxon>
        <taxon>Tracheophyta</taxon>
        <taxon>Spermatophyta</taxon>
        <taxon>Magnoliopsida</taxon>
        <taxon>eudicotyledons</taxon>
        <taxon>Gunneridae</taxon>
        <taxon>Pentapetalae</taxon>
        <taxon>asterids</taxon>
        <taxon>lamiids</taxon>
        <taxon>Solanales</taxon>
        <taxon>Convolvulaceae</taxon>
        <taxon>Cuscuteae</taxon>
        <taxon>Cuscuta</taxon>
        <taxon>Cuscuta subgen. Grammica</taxon>
        <taxon>Cuscuta sect. Cleistogrammica</taxon>
    </lineage>
</organism>
<keyword evidence="8" id="KW-1015">Disulfide bond</keyword>
<keyword evidence="9" id="KW-0325">Glycoprotein</keyword>
<dbReference type="GO" id="GO:0006508">
    <property type="term" value="P:proteolysis"/>
    <property type="evidence" value="ECO:0007669"/>
    <property type="project" value="UniProtKB-KW"/>
</dbReference>
<evidence type="ECO:0000313" key="12">
    <source>
        <dbReference type="Proteomes" id="UP000595140"/>
    </source>
</evidence>
<evidence type="ECO:0000256" key="9">
    <source>
        <dbReference type="ARBA" id="ARBA00023180"/>
    </source>
</evidence>
<dbReference type="PANTHER" id="PTHR11802:SF470">
    <property type="entry name" value="CARBOXYPEPTIDASE"/>
    <property type="match status" value="1"/>
</dbReference>
<dbReference type="InterPro" id="IPR029058">
    <property type="entry name" value="AB_hydrolase_fold"/>
</dbReference>
<comment type="subcellular location">
    <subcellularLocation>
        <location evidence="1">Secreted</location>
    </subcellularLocation>
</comment>